<dbReference type="Proteomes" id="UP001151760">
    <property type="component" value="Unassembled WGS sequence"/>
</dbReference>
<keyword evidence="3" id="KW-1185">Reference proteome</keyword>
<evidence type="ECO:0000313" key="2">
    <source>
        <dbReference type="EMBL" id="GJT88346.1"/>
    </source>
</evidence>
<organism evidence="2 3">
    <name type="scientific">Tanacetum coccineum</name>
    <dbReference type="NCBI Taxonomy" id="301880"/>
    <lineage>
        <taxon>Eukaryota</taxon>
        <taxon>Viridiplantae</taxon>
        <taxon>Streptophyta</taxon>
        <taxon>Embryophyta</taxon>
        <taxon>Tracheophyta</taxon>
        <taxon>Spermatophyta</taxon>
        <taxon>Magnoliopsida</taxon>
        <taxon>eudicotyledons</taxon>
        <taxon>Gunneridae</taxon>
        <taxon>Pentapetalae</taxon>
        <taxon>asterids</taxon>
        <taxon>campanulids</taxon>
        <taxon>Asterales</taxon>
        <taxon>Asteraceae</taxon>
        <taxon>Asteroideae</taxon>
        <taxon>Anthemideae</taxon>
        <taxon>Anthemidinae</taxon>
        <taxon>Tanacetum</taxon>
    </lineage>
</organism>
<name>A0ABQ5HLS3_9ASTR</name>
<gene>
    <name evidence="2" type="ORF">Tco_1070063</name>
</gene>
<protein>
    <submittedName>
        <fullName evidence="2">Probable protein phosphatase 2C 47</fullName>
    </submittedName>
</protein>
<accession>A0ABQ5HLS3</accession>
<reference evidence="2" key="1">
    <citation type="journal article" date="2022" name="Int. J. Mol. Sci.">
        <title>Draft Genome of Tanacetum Coccineum: Genomic Comparison of Closely Related Tanacetum-Family Plants.</title>
        <authorList>
            <person name="Yamashiro T."/>
            <person name="Shiraishi A."/>
            <person name="Nakayama K."/>
            <person name="Satake H."/>
        </authorList>
    </citation>
    <scope>NUCLEOTIDE SEQUENCE</scope>
</reference>
<evidence type="ECO:0000313" key="3">
    <source>
        <dbReference type="Proteomes" id="UP001151760"/>
    </source>
</evidence>
<dbReference type="Pfam" id="PF00481">
    <property type="entry name" value="PP2C"/>
    <property type="match status" value="1"/>
</dbReference>
<dbReference type="InterPro" id="IPR036457">
    <property type="entry name" value="PPM-type-like_dom_sf"/>
</dbReference>
<proteinExistence type="predicted"/>
<sequence length="256" mass="29801">MMLLLQRYIVHMESLLEEAYLPTVRNSNIIRHIVAPRYSKQIVQPWVHTKKKEQEMMKILISEIIRDIQSFPLGNFYKEDGTPNISVIKWLFKRIDLDKDNTMGKMDRWWAWTKAIMLLMLRIAMLALLAEPLIKDAASYVKDHAMRLFFENSDIPKATTLDGPVDELFVKELQDCHCKTFLQADQNLKEEYNISDYFGSTTLTVLVLEAFINIKRIGDYHVVISRKGVAKKMSNDHIPSNLLRIKEESGGTRRSL</sequence>
<reference evidence="2" key="2">
    <citation type="submission" date="2022-01" db="EMBL/GenBank/DDBJ databases">
        <authorList>
            <person name="Yamashiro T."/>
            <person name="Shiraishi A."/>
            <person name="Satake H."/>
            <person name="Nakayama K."/>
        </authorList>
    </citation>
    <scope>NUCLEOTIDE SEQUENCE</scope>
</reference>
<dbReference type="SUPFAM" id="SSF81606">
    <property type="entry name" value="PP2C-like"/>
    <property type="match status" value="1"/>
</dbReference>
<dbReference type="InterPro" id="IPR001932">
    <property type="entry name" value="PPM-type_phosphatase-like_dom"/>
</dbReference>
<comment type="caution">
    <text evidence="2">The sequence shown here is derived from an EMBL/GenBank/DDBJ whole genome shotgun (WGS) entry which is preliminary data.</text>
</comment>
<dbReference type="Gene3D" id="3.60.40.10">
    <property type="entry name" value="PPM-type phosphatase domain"/>
    <property type="match status" value="1"/>
</dbReference>
<feature type="domain" description="PPM-type phosphatase" evidence="1">
    <location>
        <begin position="169"/>
        <end position="242"/>
    </location>
</feature>
<dbReference type="EMBL" id="BQNB010019723">
    <property type="protein sequence ID" value="GJT88346.1"/>
    <property type="molecule type" value="Genomic_DNA"/>
</dbReference>
<evidence type="ECO:0000259" key="1">
    <source>
        <dbReference type="Pfam" id="PF00481"/>
    </source>
</evidence>